<evidence type="ECO:0000313" key="3">
    <source>
        <dbReference type="Proteomes" id="UP001431209"/>
    </source>
</evidence>
<dbReference type="GO" id="GO:0006171">
    <property type="term" value="P:cAMP biosynthetic process"/>
    <property type="evidence" value="ECO:0007669"/>
    <property type="project" value="TreeGrafter"/>
</dbReference>
<evidence type="ECO:0000313" key="2">
    <source>
        <dbReference type="EMBL" id="KAL0482102.1"/>
    </source>
</evidence>
<proteinExistence type="predicted"/>
<dbReference type="PANTHER" id="PTHR43081:SF1">
    <property type="entry name" value="ADENYLATE CYCLASE, TERMINAL-DIFFERENTIATION SPECIFIC"/>
    <property type="match status" value="1"/>
</dbReference>
<reference evidence="2 3" key="1">
    <citation type="submission" date="2024-03" db="EMBL/GenBank/DDBJ databases">
        <title>The Acrasis kona genome and developmental transcriptomes reveal deep origins of eukaryotic multicellular pathways.</title>
        <authorList>
            <person name="Sheikh S."/>
            <person name="Fu C.-J."/>
            <person name="Brown M.W."/>
            <person name="Baldauf S.L."/>
        </authorList>
    </citation>
    <scope>NUCLEOTIDE SEQUENCE [LARGE SCALE GENOMIC DNA]</scope>
    <source>
        <strain evidence="2 3">ATCC MYA-3509</strain>
    </source>
</reference>
<dbReference type="PANTHER" id="PTHR43081">
    <property type="entry name" value="ADENYLATE CYCLASE, TERMINAL-DIFFERENTIATION SPECIFIC-RELATED"/>
    <property type="match status" value="1"/>
</dbReference>
<feature type="domain" description="Guanylate cyclase" evidence="1">
    <location>
        <begin position="80"/>
        <end position="212"/>
    </location>
</feature>
<dbReference type="PROSITE" id="PS50125">
    <property type="entry name" value="GUANYLATE_CYCLASE_2"/>
    <property type="match status" value="1"/>
</dbReference>
<dbReference type="EMBL" id="JAOPGA020000819">
    <property type="protein sequence ID" value="KAL0482102.1"/>
    <property type="molecule type" value="Genomic_DNA"/>
</dbReference>
<dbReference type="InterPro" id="IPR001054">
    <property type="entry name" value="A/G_cyclase"/>
</dbReference>
<dbReference type="InterPro" id="IPR050697">
    <property type="entry name" value="Adenylyl/Guanylyl_Cyclase_3/4"/>
</dbReference>
<accession>A0AAW2YX70</accession>
<organism evidence="2 3">
    <name type="scientific">Acrasis kona</name>
    <dbReference type="NCBI Taxonomy" id="1008807"/>
    <lineage>
        <taxon>Eukaryota</taxon>
        <taxon>Discoba</taxon>
        <taxon>Heterolobosea</taxon>
        <taxon>Tetramitia</taxon>
        <taxon>Eutetramitia</taxon>
        <taxon>Acrasidae</taxon>
        <taxon>Acrasis</taxon>
    </lineage>
</organism>
<dbReference type="SUPFAM" id="SSF55073">
    <property type="entry name" value="Nucleotide cyclase"/>
    <property type="match status" value="1"/>
</dbReference>
<dbReference type="CDD" id="cd07302">
    <property type="entry name" value="CHD"/>
    <property type="match status" value="1"/>
</dbReference>
<protein>
    <recommendedName>
        <fullName evidence="1">Guanylate cyclase domain-containing protein</fullName>
    </recommendedName>
</protein>
<sequence>MNNMRTLKNNDNVIIPRGLNYILSGTFFSETKALHEDFLKMQVAVEGFMKYLPKEIVATFLNHSEAERLFRPFTQHKELCFVFTDIKNFTTITESLKPKQLIEMLMVYFDKMTEVVRRNKGTLDKYIGDALMCFWNAPLQQQEYIRNACMAALQMDQACKQLSKKFVRQGLPELVTRIGVHSGPCLVGNSGSTFRLAYTAIGEHVNLAADLEAMNKEYGTTIMCSDVVYMKVRSSFYFRLLDTIESKLYPNGIKIYEILEMNIGEKATAAAIRFSKAYTDLFLVREFEKALVVFEDHLQQYPGDLASKNLINLCNMYIKEPPKPDWTGVTEGVEHAH</sequence>
<gene>
    <name evidence="2" type="ORF">AKO1_013242</name>
</gene>
<dbReference type="Proteomes" id="UP001431209">
    <property type="component" value="Unassembled WGS sequence"/>
</dbReference>
<evidence type="ECO:0000259" key="1">
    <source>
        <dbReference type="PROSITE" id="PS50125"/>
    </source>
</evidence>
<dbReference type="InterPro" id="IPR029787">
    <property type="entry name" value="Nucleotide_cyclase"/>
</dbReference>
<dbReference type="AlphaFoldDB" id="A0AAW2YX70"/>
<dbReference type="Pfam" id="PF00211">
    <property type="entry name" value="Guanylate_cyc"/>
    <property type="match status" value="1"/>
</dbReference>
<keyword evidence="3" id="KW-1185">Reference proteome</keyword>
<name>A0AAW2YX70_9EUKA</name>
<comment type="caution">
    <text evidence="2">The sequence shown here is derived from an EMBL/GenBank/DDBJ whole genome shotgun (WGS) entry which is preliminary data.</text>
</comment>
<dbReference type="GO" id="GO:0035556">
    <property type="term" value="P:intracellular signal transduction"/>
    <property type="evidence" value="ECO:0007669"/>
    <property type="project" value="InterPro"/>
</dbReference>
<dbReference type="SMART" id="SM00044">
    <property type="entry name" value="CYCc"/>
    <property type="match status" value="1"/>
</dbReference>
<dbReference type="Gene3D" id="3.30.70.1230">
    <property type="entry name" value="Nucleotide cyclase"/>
    <property type="match status" value="1"/>
</dbReference>